<feature type="chain" id="PRO_5046677373" evidence="1">
    <location>
        <begin position="40"/>
        <end position="458"/>
    </location>
</feature>
<evidence type="ECO:0000259" key="2">
    <source>
        <dbReference type="Pfam" id="PF01551"/>
    </source>
</evidence>
<dbReference type="EMBL" id="JBIRPU010000023">
    <property type="protein sequence ID" value="MFI0795968.1"/>
    <property type="molecule type" value="Genomic_DNA"/>
</dbReference>
<dbReference type="CDD" id="cd12797">
    <property type="entry name" value="M23_peptidase"/>
    <property type="match status" value="1"/>
</dbReference>
<gene>
    <name evidence="3" type="ORF">ACH4OY_25285</name>
</gene>
<dbReference type="PANTHER" id="PTHR21666">
    <property type="entry name" value="PEPTIDASE-RELATED"/>
    <property type="match status" value="1"/>
</dbReference>
<accession>A0ABW7SVD1</accession>
<dbReference type="InterPro" id="IPR050570">
    <property type="entry name" value="Cell_wall_metabolism_enzyme"/>
</dbReference>
<dbReference type="EC" id="3.4.24.-" evidence="3"/>
<dbReference type="PANTHER" id="PTHR21666:SF270">
    <property type="entry name" value="MUREIN HYDROLASE ACTIVATOR ENVC"/>
    <property type="match status" value="1"/>
</dbReference>
<dbReference type="Pfam" id="PF01551">
    <property type="entry name" value="Peptidase_M23"/>
    <property type="match status" value="1"/>
</dbReference>
<name>A0ABW7SVD1_9ACTN</name>
<keyword evidence="4" id="KW-1185">Reference proteome</keyword>
<feature type="signal peptide" evidence="1">
    <location>
        <begin position="1"/>
        <end position="39"/>
    </location>
</feature>
<protein>
    <submittedName>
        <fullName evidence="3">M23 family metallopeptidase</fullName>
        <ecNumber evidence="3">3.4.24.-</ecNumber>
    </submittedName>
</protein>
<comment type="caution">
    <text evidence="3">The sequence shown here is derived from an EMBL/GenBank/DDBJ whole genome shotgun (WGS) entry which is preliminary data.</text>
</comment>
<reference evidence="3 4" key="1">
    <citation type="submission" date="2024-10" db="EMBL/GenBank/DDBJ databases">
        <title>The Natural Products Discovery Center: Release of the First 8490 Sequenced Strains for Exploring Actinobacteria Biosynthetic Diversity.</title>
        <authorList>
            <person name="Kalkreuter E."/>
            <person name="Kautsar S.A."/>
            <person name="Yang D."/>
            <person name="Bader C.D."/>
            <person name="Teijaro C.N."/>
            <person name="Fluegel L."/>
            <person name="Davis C.M."/>
            <person name="Simpson J.R."/>
            <person name="Lauterbach L."/>
            <person name="Steele A.D."/>
            <person name="Gui C."/>
            <person name="Meng S."/>
            <person name="Li G."/>
            <person name="Viehrig K."/>
            <person name="Ye F."/>
            <person name="Su P."/>
            <person name="Kiefer A.F."/>
            <person name="Nichols A."/>
            <person name="Cepeda A.J."/>
            <person name="Yan W."/>
            <person name="Fan B."/>
            <person name="Jiang Y."/>
            <person name="Adhikari A."/>
            <person name="Zheng C.-J."/>
            <person name="Schuster L."/>
            <person name="Cowan T.M."/>
            <person name="Smanski M.J."/>
            <person name="Chevrette M.G."/>
            <person name="De Carvalho L.P.S."/>
            <person name="Shen B."/>
        </authorList>
    </citation>
    <scope>NUCLEOTIDE SEQUENCE [LARGE SCALE GENOMIC DNA]</scope>
    <source>
        <strain evidence="3 4">NPDC021253</strain>
    </source>
</reference>
<keyword evidence="1" id="KW-0732">Signal</keyword>
<evidence type="ECO:0000256" key="1">
    <source>
        <dbReference type="SAM" id="SignalP"/>
    </source>
</evidence>
<dbReference type="Gene3D" id="2.70.70.10">
    <property type="entry name" value="Glucose Permease (Domain IIA)"/>
    <property type="match status" value="1"/>
</dbReference>
<evidence type="ECO:0000313" key="3">
    <source>
        <dbReference type="EMBL" id="MFI0795968.1"/>
    </source>
</evidence>
<keyword evidence="3" id="KW-0378">Hydrolase</keyword>
<evidence type="ECO:0000313" key="4">
    <source>
        <dbReference type="Proteomes" id="UP001611075"/>
    </source>
</evidence>
<dbReference type="GO" id="GO:0016787">
    <property type="term" value="F:hydrolase activity"/>
    <property type="evidence" value="ECO:0007669"/>
    <property type="project" value="UniProtKB-KW"/>
</dbReference>
<dbReference type="RefSeq" id="WP_396683668.1">
    <property type="nucleotide sequence ID" value="NZ_JBIRPU010000023.1"/>
</dbReference>
<dbReference type="Proteomes" id="UP001611075">
    <property type="component" value="Unassembled WGS sequence"/>
</dbReference>
<proteinExistence type="predicted"/>
<dbReference type="SUPFAM" id="SSF51261">
    <property type="entry name" value="Duplicated hybrid motif"/>
    <property type="match status" value="1"/>
</dbReference>
<sequence length="458" mass="46817">MTGLLARVLTSGCLALATVGASVLAVAGTTAVVATPAQAAGPRPNFQMPVACGETWRMATYYGHDDYDIDLTFTGGASNGRPVLASYSGTVTFAGWGNSGGWYVIIDHGGGWRTLSLHMIEAPMVAAGQWVSTGQQIGRVGSTGNSTGPHLHYEQVRDGVKTESYFNGVASGITSDGSPSTGPLYISGPTSPARNMTSQNCGQATSNRQVYESGSHSGWQMLPVNSITGSATASMVLNGNKLLYTVNGGRVYEASSDTGWRNLWTGISGVSNNALAAINVDGVKYVYTVVGGMVHEASSGNGWRNLNTGISGASANALAAINLNGVKIVYTVVGGAVHEAASNSGWRNLNTGVSGVSANALAVISVDGVKYVYTVVGGMVHEASSGNGWRNLNSGISGVSADALAAINFNGVKIVYTVAGGTVHEAASNSGWRNLSSGVRGTAVSATSNSGVKILYTV</sequence>
<dbReference type="InterPro" id="IPR011055">
    <property type="entry name" value="Dup_hybrid_motif"/>
</dbReference>
<dbReference type="InterPro" id="IPR016047">
    <property type="entry name" value="M23ase_b-sheet_dom"/>
</dbReference>
<feature type="domain" description="M23ase beta-sheet core" evidence="2">
    <location>
        <begin position="77"/>
        <end position="160"/>
    </location>
</feature>
<organism evidence="3 4">
    <name type="scientific">Micromonospora rubida</name>
    <dbReference type="NCBI Taxonomy" id="2697657"/>
    <lineage>
        <taxon>Bacteria</taxon>
        <taxon>Bacillati</taxon>
        <taxon>Actinomycetota</taxon>
        <taxon>Actinomycetes</taxon>
        <taxon>Micromonosporales</taxon>
        <taxon>Micromonosporaceae</taxon>
        <taxon>Micromonospora</taxon>
    </lineage>
</organism>